<dbReference type="HOGENOM" id="CLU_067635_0_0_1"/>
<dbReference type="AlphaFoldDB" id="A0A0C3N6M7"/>
<name>A0A0C3N6M7_PISTI</name>
<accession>A0A0C3N6M7</accession>
<feature type="compositionally biased region" description="Polar residues" evidence="1">
    <location>
        <begin position="172"/>
        <end position="181"/>
    </location>
</feature>
<dbReference type="EMBL" id="KN832042">
    <property type="protein sequence ID" value="KIN96709.1"/>
    <property type="molecule type" value="Genomic_DNA"/>
</dbReference>
<evidence type="ECO:0000313" key="2">
    <source>
        <dbReference type="EMBL" id="KIN96709.1"/>
    </source>
</evidence>
<dbReference type="OrthoDB" id="4762016at2759"/>
<gene>
    <name evidence="2" type="ORF">M404DRAFT_33048</name>
</gene>
<dbReference type="Proteomes" id="UP000054217">
    <property type="component" value="Unassembled WGS sequence"/>
</dbReference>
<organism evidence="2 3">
    <name type="scientific">Pisolithus tinctorius Marx 270</name>
    <dbReference type="NCBI Taxonomy" id="870435"/>
    <lineage>
        <taxon>Eukaryota</taxon>
        <taxon>Fungi</taxon>
        <taxon>Dikarya</taxon>
        <taxon>Basidiomycota</taxon>
        <taxon>Agaricomycotina</taxon>
        <taxon>Agaricomycetes</taxon>
        <taxon>Agaricomycetidae</taxon>
        <taxon>Boletales</taxon>
        <taxon>Sclerodermatineae</taxon>
        <taxon>Pisolithaceae</taxon>
        <taxon>Pisolithus</taxon>
    </lineage>
</organism>
<protein>
    <submittedName>
        <fullName evidence="2">Uncharacterized protein</fullName>
    </submittedName>
</protein>
<sequence>MAIVIVAIPGITLKERKLQPQLQPTYHDPVLYKDGSSRDIHVQKTTQIRSLFTELERSSFAFSPIEDWYLGILECEATLDCSVTEVGWYKNLSGKEEHEFLQFNVLSPDRKHVAIVIVERGRGEQNSTKGDFAAAQPTEGVAPLDTSAGPVTPPAAPPETAVVVGTPPDVSGDSTASSADESSPPLREVNKANGKGKRKDRDSSGLTTSFASISSWRYANDLASWATRDSQAGEQLQRRCEKATSISALEFRENYQPSAHELATLVHLTSKHEPNYNVRKTQCYWFAETVFKAVDAIFEGAERAPKNNRAGTWARVPVSRKESVDAVKKDLNER</sequence>
<proteinExistence type="predicted"/>
<evidence type="ECO:0000256" key="1">
    <source>
        <dbReference type="SAM" id="MobiDB-lite"/>
    </source>
</evidence>
<evidence type="ECO:0000313" key="3">
    <source>
        <dbReference type="Proteomes" id="UP000054217"/>
    </source>
</evidence>
<reference evidence="3" key="2">
    <citation type="submission" date="2015-01" db="EMBL/GenBank/DDBJ databases">
        <title>Evolutionary Origins and Diversification of the Mycorrhizal Mutualists.</title>
        <authorList>
            <consortium name="DOE Joint Genome Institute"/>
            <consortium name="Mycorrhizal Genomics Consortium"/>
            <person name="Kohler A."/>
            <person name="Kuo A."/>
            <person name="Nagy L.G."/>
            <person name="Floudas D."/>
            <person name="Copeland A."/>
            <person name="Barry K.W."/>
            <person name="Cichocki N."/>
            <person name="Veneault-Fourrey C."/>
            <person name="LaButti K."/>
            <person name="Lindquist E.A."/>
            <person name="Lipzen A."/>
            <person name="Lundell T."/>
            <person name="Morin E."/>
            <person name="Murat C."/>
            <person name="Riley R."/>
            <person name="Ohm R."/>
            <person name="Sun H."/>
            <person name="Tunlid A."/>
            <person name="Henrissat B."/>
            <person name="Grigoriev I.V."/>
            <person name="Hibbett D.S."/>
            <person name="Martin F."/>
        </authorList>
    </citation>
    <scope>NUCLEOTIDE SEQUENCE [LARGE SCALE GENOMIC DNA]</scope>
    <source>
        <strain evidence="3">Marx 270</strain>
    </source>
</reference>
<dbReference type="InParanoid" id="A0A0C3N6M7"/>
<feature type="region of interest" description="Disordered" evidence="1">
    <location>
        <begin position="140"/>
        <end position="206"/>
    </location>
</feature>
<reference evidence="2 3" key="1">
    <citation type="submission" date="2014-04" db="EMBL/GenBank/DDBJ databases">
        <authorList>
            <consortium name="DOE Joint Genome Institute"/>
            <person name="Kuo A."/>
            <person name="Kohler A."/>
            <person name="Costa M.D."/>
            <person name="Nagy L.G."/>
            <person name="Floudas D."/>
            <person name="Copeland A."/>
            <person name="Barry K.W."/>
            <person name="Cichocki N."/>
            <person name="Veneault-Fourrey C."/>
            <person name="LaButti K."/>
            <person name="Lindquist E.A."/>
            <person name="Lipzen A."/>
            <person name="Lundell T."/>
            <person name="Morin E."/>
            <person name="Murat C."/>
            <person name="Sun H."/>
            <person name="Tunlid A."/>
            <person name="Henrissat B."/>
            <person name="Grigoriev I.V."/>
            <person name="Hibbett D.S."/>
            <person name="Martin F."/>
            <person name="Nordberg H.P."/>
            <person name="Cantor M.N."/>
            <person name="Hua S.X."/>
        </authorList>
    </citation>
    <scope>NUCLEOTIDE SEQUENCE [LARGE SCALE GENOMIC DNA]</scope>
    <source>
        <strain evidence="2 3">Marx 270</strain>
    </source>
</reference>
<keyword evidence="3" id="KW-1185">Reference proteome</keyword>
<feature type="compositionally biased region" description="Low complexity" evidence="1">
    <location>
        <begin position="158"/>
        <end position="168"/>
    </location>
</feature>